<evidence type="ECO:0000313" key="3">
    <source>
        <dbReference type="Proteomes" id="UP001583193"/>
    </source>
</evidence>
<feature type="domain" description="N-acetyltransferase" evidence="1">
    <location>
        <begin position="8"/>
        <end position="175"/>
    </location>
</feature>
<dbReference type="PANTHER" id="PTHR43305:SF1">
    <property type="entry name" value="FAMILY N-ACETYLTRANSFERASE, PUTATIVE (AFU_ORTHOLOGUE AFUA_2G01380)-RELATED"/>
    <property type="match status" value="1"/>
</dbReference>
<sequence length="175" mass="19250">MASKSSNVTITPVRTAADLEATKALFTAYVDWLDLDLSFQDFATEMASMPGKYAPPTGELLLARDTQTQTPLGCIALRPLPGAGAPGDNDVNRPPICEMKRLYVSPLGRGRGLGKELIQAIIETAKRSGYKEIRLDTLPKMEAARRLYPLFGFREIVPYYDTPLEGTIFLGLQLE</sequence>
<dbReference type="Pfam" id="PF00583">
    <property type="entry name" value="Acetyltransf_1"/>
    <property type="match status" value="1"/>
</dbReference>
<keyword evidence="3" id="KW-1185">Reference proteome</keyword>
<dbReference type="EMBL" id="JAVDPF010000006">
    <property type="protein sequence ID" value="KAL1882638.1"/>
    <property type="molecule type" value="Genomic_DNA"/>
</dbReference>
<organism evidence="2 3">
    <name type="scientific">Paecilomyces lecythidis</name>
    <dbReference type="NCBI Taxonomy" id="3004212"/>
    <lineage>
        <taxon>Eukaryota</taxon>
        <taxon>Fungi</taxon>
        <taxon>Dikarya</taxon>
        <taxon>Ascomycota</taxon>
        <taxon>Pezizomycotina</taxon>
        <taxon>Eurotiomycetes</taxon>
        <taxon>Eurotiomycetidae</taxon>
        <taxon>Eurotiales</taxon>
        <taxon>Thermoascaceae</taxon>
        <taxon>Paecilomyces</taxon>
    </lineage>
</organism>
<accession>A0ABR3Y2W8</accession>
<proteinExistence type="predicted"/>
<dbReference type="InterPro" id="IPR016181">
    <property type="entry name" value="Acyl_CoA_acyltransferase"/>
</dbReference>
<dbReference type="InterPro" id="IPR000182">
    <property type="entry name" value="GNAT_dom"/>
</dbReference>
<reference evidence="2 3" key="1">
    <citation type="journal article" date="2024" name="IMA Fungus">
        <title>IMA Genome - F19 : A genome assembly and annotation guide to empower mycologists, including annotated draft genome sequences of Ceratocystis pirilliformis, Diaporthe australafricana, Fusarium ophioides, Paecilomyces lecythidis, and Sporothrix stenoceras.</title>
        <authorList>
            <person name="Aylward J."/>
            <person name="Wilson A.M."/>
            <person name="Visagie C.M."/>
            <person name="Spraker J."/>
            <person name="Barnes I."/>
            <person name="Buitendag C."/>
            <person name="Ceriani C."/>
            <person name="Del Mar Angel L."/>
            <person name="du Plessis D."/>
            <person name="Fuchs T."/>
            <person name="Gasser K."/>
            <person name="Kramer D."/>
            <person name="Li W."/>
            <person name="Munsamy K."/>
            <person name="Piso A."/>
            <person name="Price J.L."/>
            <person name="Sonnekus B."/>
            <person name="Thomas C."/>
            <person name="van der Nest A."/>
            <person name="van Dijk A."/>
            <person name="van Heerden A."/>
            <person name="van Vuuren N."/>
            <person name="Yilmaz N."/>
            <person name="Duong T.A."/>
            <person name="van der Merwe N.A."/>
            <person name="Wingfield M.J."/>
            <person name="Wingfield B.D."/>
        </authorList>
    </citation>
    <scope>NUCLEOTIDE SEQUENCE [LARGE SCALE GENOMIC DNA]</scope>
    <source>
        <strain evidence="2 3">CMW 18167</strain>
    </source>
</reference>
<dbReference type="PROSITE" id="PS51186">
    <property type="entry name" value="GNAT"/>
    <property type="match status" value="1"/>
</dbReference>
<dbReference type="PANTHER" id="PTHR43305">
    <property type="entry name" value="FAMILY N-ACETYLTRANSFERASE, PUTATIVE (AFU_ORTHOLOGUE AFUA_2G01380)-RELATED"/>
    <property type="match status" value="1"/>
</dbReference>
<dbReference type="InterPro" id="IPR052777">
    <property type="entry name" value="Acetyltransferase_Enz"/>
</dbReference>
<evidence type="ECO:0000259" key="1">
    <source>
        <dbReference type="PROSITE" id="PS51186"/>
    </source>
</evidence>
<gene>
    <name evidence="2" type="ORF">Plec18167_003060</name>
</gene>
<evidence type="ECO:0000313" key="2">
    <source>
        <dbReference type="EMBL" id="KAL1882638.1"/>
    </source>
</evidence>
<dbReference type="SUPFAM" id="SSF55729">
    <property type="entry name" value="Acyl-CoA N-acyltransferases (Nat)"/>
    <property type="match status" value="1"/>
</dbReference>
<dbReference type="Gene3D" id="3.40.630.30">
    <property type="match status" value="1"/>
</dbReference>
<comment type="caution">
    <text evidence="2">The sequence shown here is derived from an EMBL/GenBank/DDBJ whole genome shotgun (WGS) entry which is preliminary data.</text>
</comment>
<protein>
    <recommendedName>
        <fullName evidence="1">N-acetyltransferase domain-containing protein</fullName>
    </recommendedName>
</protein>
<dbReference type="Proteomes" id="UP001583193">
    <property type="component" value="Unassembled WGS sequence"/>
</dbReference>
<name>A0ABR3Y2W8_9EURO</name>
<dbReference type="CDD" id="cd04301">
    <property type="entry name" value="NAT_SF"/>
    <property type="match status" value="1"/>
</dbReference>